<dbReference type="OrthoDB" id="10072321at2759"/>
<dbReference type="PROSITE" id="PS50013">
    <property type="entry name" value="CHROMO_2"/>
    <property type="match status" value="1"/>
</dbReference>
<organism evidence="3 4">
    <name type="scientific">Ramazzottius varieornatus</name>
    <name type="common">Water bear</name>
    <name type="synonym">Tardigrade</name>
    <dbReference type="NCBI Taxonomy" id="947166"/>
    <lineage>
        <taxon>Eukaryota</taxon>
        <taxon>Metazoa</taxon>
        <taxon>Ecdysozoa</taxon>
        <taxon>Tardigrada</taxon>
        <taxon>Eutardigrada</taxon>
        <taxon>Parachela</taxon>
        <taxon>Hypsibioidea</taxon>
        <taxon>Ramazzottiidae</taxon>
        <taxon>Ramazzottius</taxon>
    </lineage>
</organism>
<evidence type="ECO:0000259" key="2">
    <source>
        <dbReference type="PROSITE" id="PS50013"/>
    </source>
</evidence>
<dbReference type="SUPFAM" id="SSF54160">
    <property type="entry name" value="Chromo domain-like"/>
    <property type="match status" value="1"/>
</dbReference>
<name>A0A1D1VMV9_RAMVA</name>
<evidence type="ECO:0000313" key="3">
    <source>
        <dbReference type="EMBL" id="GAV02950.1"/>
    </source>
</evidence>
<evidence type="ECO:0000256" key="1">
    <source>
        <dbReference type="SAM" id="MobiDB-lite"/>
    </source>
</evidence>
<protein>
    <recommendedName>
        <fullName evidence="2">Chromo domain-containing protein</fullName>
    </recommendedName>
</protein>
<keyword evidence="4" id="KW-1185">Reference proteome</keyword>
<comment type="caution">
    <text evidence="3">The sequence shown here is derived from an EMBL/GenBank/DDBJ whole genome shotgun (WGS) entry which is preliminary data.</text>
</comment>
<gene>
    <name evidence="3" type="primary">RvY_13451-1</name>
    <name evidence="3" type="synonym">RvY_13451.1</name>
    <name evidence="3" type="ORF">RvY_13451</name>
</gene>
<dbReference type="AlphaFoldDB" id="A0A1D1VMV9"/>
<evidence type="ECO:0000313" key="4">
    <source>
        <dbReference type="Proteomes" id="UP000186922"/>
    </source>
</evidence>
<sequence>MSDNVESIKTVNQFRSSSHPGENRRARLASFEDGHVAEKILKRKAFARGGVKRAMYLVKWLGSDQHTWEPRHHFGENNDAWVAFQQERRKRNRRRPVMNNKPTATKVTFRSRRRSLSTLQQKIRKSKMSIPSVKESGISEMLVNTGAYEGMQVEHRDVGTPVCEDFSTVAPRVNAIPSAVKEAAQKNLSSTRVIKPVRMVGCKTMVSRGCNTTLTCLKARSLLVEPKAGMSALETGTFTGTIVGYKPREAGIRTLDDLSFMLTYAGREPEFVDYKVCMEKIPEEVAQFLFKNKVFTLESAPDVV</sequence>
<feature type="region of interest" description="Disordered" evidence="1">
    <location>
        <begin position="1"/>
        <end position="23"/>
    </location>
</feature>
<reference evidence="3 4" key="1">
    <citation type="journal article" date="2016" name="Nat. Commun.">
        <title>Extremotolerant tardigrade genome and improved radiotolerance of human cultured cells by tardigrade-unique protein.</title>
        <authorList>
            <person name="Hashimoto T."/>
            <person name="Horikawa D.D."/>
            <person name="Saito Y."/>
            <person name="Kuwahara H."/>
            <person name="Kozuka-Hata H."/>
            <person name="Shin-I T."/>
            <person name="Minakuchi Y."/>
            <person name="Ohishi K."/>
            <person name="Motoyama A."/>
            <person name="Aizu T."/>
            <person name="Enomoto A."/>
            <person name="Kondo K."/>
            <person name="Tanaka S."/>
            <person name="Hara Y."/>
            <person name="Koshikawa S."/>
            <person name="Sagara H."/>
            <person name="Miura T."/>
            <person name="Yokobori S."/>
            <person name="Miyagawa K."/>
            <person name="Suzuki Y."/>
            <person name="Kubo T."/>
            <person name="Oyama M."/>
            <person name="Kohara Y."/>
            <person name="Fujiyama A."/>
            <person name="Arakawa K."/>
            <person name="Katayama T."/>
            <person name="Toyoda A."/>
            <person name="Kunieda T."/>
        </authorList>
    </citation>
    <scope>NUCLEOTIDE SEQUENCE [LARGE SCALE GENOMIC DNA]</scope>
    <source>
        <strain evidence="3 4">YOKOZUNA-1</strain>
    </source>
</reference>
<dbReference type="Proteomes" id="UP000186922">
    <property type="component" value="Unassembled WGS sequence"/>
</dbReference>
<proteinExistence type="predicted"/>
<feature type="domain" description="Chromo" evidence="2">
    <location>
        <begin position="35"/>
        <end position="96"/>
    </location>
</feature>
<dbReference type="InterPro" id="IPR000953">
    <property type="entry name" value="Chromo/chromo_shadow_dom"/>
</dbReference>
<dbReference type="InterPro" id="IPR016197">
    <property type="entry name" value="Chromo-like_dom_sf"/>
</dbReference>
<dbReference type="EMBL" id="BDGG01000009">
    <property type="protein sequence ID" value="GAV02950.1"/>
    <property type="molecule type" value="Genomic_DNA"/>
</dbReference>
<feature type="compositionally biased region" description="Polar residues" evidence="1">
    <location>
        <begin position="1"/>
        <end position="20"/>
    </location>
</feature>
<dbReference type="Gene3D" id="2.40.50.40">
    <property type="match status" value="1"/>
</dbReference>
<accession>A0A1D1VMV9</accession>
<dbReference type="SMART" id="SM00298">
    <property type="entry name" value="CHROMO"/>
    <property type="match status" value="1"/>
</dbReference>